<keyword evidence="2" id="KW-1185">Reference proteome</keyword>
<dbReference type="RefSeq" id="YP_009218974.1">
    <property type="nucleotide sequence ID" value="NC_029017.1"/>
</dbReference>
<dbReference type="Proteomes" id="UP000203732">
    <property type="component" value="Segment"/>
</dbReference>
<dbReference type="OrthoDB" id="40169at10239"/>
<proteinExistence type="predicted"/>
<dbReference type="GeneID" id="26645241"/>
<organism evidence="1 2">
    <name type="scientific">Pseudomonas phage KPP21</name>
    <dbReference type="NCBI Taxonomy" id="1678082"/>
    <lineage>
        <taxon>Viruses</taxon>
        <taxon>Duplodnaviria</taxon>
        <taxon>Heunggongvirae</taxon>
        <taxon>Uroviricota</taxon>
        <taxon>Caudoviricetes</taxon>
        <taxon>Schitoviridae</taxon>
        <taxon>Migulavirinae</taxon>
        <taxon>Luzseptimavirus</taxon>
        <taxon>Luzseptimavirus KPP21</taxon>
    </lineage>
</organism>
<protein>
    <submittedName>
        <fullName evidence="1">Uncharacterized protein</fullName>
    </submittedName>
</protein>
<organismHost>
    <name type="scientific">Pseudomonas aeruginosa</name>
    <dbReference type="NCBI Taxonomy" id="287"/>
</organismHost>
<sequence length="57" mass="6766">MNNHADAVVRYLLAQEIQAKRRKENLPWIKSRVAYPESNSYAENNWTGYWEILRATV</sequence>
<reference evidence="1 2" key="1">
    <citation type="submission" date="2015-07" db="EMBL/GenBank/DDBJ databases">
        <title>Characterization of Pseudomonas aeruginosa phage KPP21 belonging to family Podoviridae genus N4-like viruses, isolated in Japan.</title>
        <authorList>
            <person name="Shigehisa R."/>
            <person name="Uchiyama J."/>
            <person name="Kato S."/>
            <person name="Takemura-Uchiyama I."/>
            <person name="Ujihara T."/>
            <person name="Sakaguchi Y."/>
            <person name="Okamoto N."/>
            <person name="Shimakura H."/>
            <person name="Daibata M."/>
            <person name="Sakaguchi M."/>
            <person name="Matsuzaki S."/>
        </authorList>
    </citation>
    <scope>NUCLEOTIDE SEQUENCE [LARGE SCALE GENOMIC DNA]</scope>
</reference>
<name>A0A0H5BI61_BPK21</name>
<dbReference type="KEGG" id="vg:26645241"/>
<accession>A0A0H5BI61</accession>
<evidence type="ECO:0000313" key="1">
    <source>
        <dbReference type="EMBL" id="BAR94584.1"/>
    </source>
</evidence>
<dbReference type="EMBL" id="LC064302">
    <property type="protein sequence ID" value="BAR94584.1"/>
    <property type="molecule type" value="Genomic_DNA"/>
</dbReference>
<evidence type="ECO:0000313" key="2">
    <source>
        <dbReference type="Proteomes" id="UP000203732"/>
    </source>
</evidence>